<dbReference type="SUPFAM" id="SSF53697">
    <property type="entry name" value="SIS domain"/>
    <property type="match status" value="1"/>
</dbReference>
<dbReference type="PROSITE" id="PS51278">
    <property type="entry name" value="GATASE_TYPE_2"/>
    <property type="match status" value="1"/>
</dbReference>
<dbReference type="CDD" id="cd05008">
    <property type="entry name" value="SIS_GlmS_GlmD_1"/>
    <property type="match status" value="1"/>
</dbReference>
<dbReference type="GO" id="GO:0006487">
    <property type="term" value="P:protein N-linked glycosylation"/>
    <property type="evidence" value="ECO:0007669"/>
    <property type="project" value="TreeGrafter"/>
</dbReference>
<dbReference type="KEGG" id="vin:AKJ08_1046"/>
<keyword evidence="8" id="KW-0677">Repeat</keyword>
<dbReference type="Gene3D" id="3.60.20.10">
    <property type="entry name" value="Glutamine Phosphoribosylpyrophosphate, subunit 1, domain 1"/>
    <property type="match status" value="1"/>
</dbReference>
<dbReference type="GO" id="GO:0005829">
    <property type="term" value="C:cytosol"/>
    <property type="evidence" value="ECO:0007669"/>
    <property type="project" value="TreeGrafter"/>
</dbReference>
<evidence type="ECO:0000256" key="1">
    <source>
        <dbReference type="ARBA" id="ARBA00001031"/>
    </source>
</evidence>
<dbReference type="GO" id="GO:0097367">
    <property type="term" value="F:carbohydrate derivative binding"/>
    <property type="evidence" value="ECO:0007669"/>
    <property type="project" value="InterPro"/>
</dbReference>
<dbReference type="AlphaFoldDB" id="A0A0K1PC19"/>
<dbReference type="InterPro" id="IPR001347">
    <property type="entry name" value="SIS_dom"/>
</dbReference>
<dbReference type="FunFam" id="3.40.50.10490:FF:000001">
    <property type="entry name" value="Glutamine--fructose-6-phosphate aminotransferase [isomerizing]"/>
    <property type="match status" value="1"/>
</dbReference>
<dbReference type="PANTHER" id="PTHR10937">
    <property type="entry name" value="GLUCOSAMINE--FRUCTOSE-6-PHOSPHATE AMINOTRANSFERASE, ISOMERIZING"/>
    <property type="match status" value="1"/>
</dbReference>
<dbReference type="STRING" id="1391653.AKJ08_1046"/>
<name>A0A0K1PC19_9BACT</name>
<organism evidence="13 14">
    <name type="scientific">Vulgatibacter incomptus</name>
    <dbReference type="NCBI Taxonomy" id="1391653"/>
    <lineage>
        <taxon>Bacteria</taxon>
        <taxon>Pseudomonadati</taxon>
        <taxon>Myxococcota</taxon>
        <taxon>Myxococcia</taxon>
        <taxon>Myxococcales</taxon>
        <taxon>Cystobacterineae</taxon>
        <taxon>Vulgatibacteraceae</taxon>
        <taxon>Vulgatibacter</taxon>
    </lineage>
</organism>
<dbReference type="InterPro" id="IPR005855">
    <property type="entry name" value="GFAT"/>
</dbReference>
<dbReference type="GO" id="GO:0005975">
    <property type="term" value="P:carbohydrate metabolic process"/>
    <property type="evidence" value="ECO:0007669"/>
    <property type="project" value="UniProtKB-UniRule"/>
</dbReference>
<accession>A0A0K1PC19</accession>
<feature type="domain" description="SIS" evidence="12">
    <location>
        <begin position="460"/>
        <end position="601"/>
    </location>
</feature>
<dbReference type="InterPro" id="IPR029055">
    <property type="entry name" value="Ntn_hydrolases_N"/>
</dbReference>
<dbReference type="Proteomes" id="UP000055590">
    <property type="component" value="Chromosome"/>
</dbReference>
<feature type="active site" description="For Fru-6P isomerization activity" evidence="10">
    <location>
        <position position="606"/>
    </location>
</feature>
<dbReference type="GO" id="GO:0006002">
    <property type="term" value="P:fructose 6-phosphate metabolic process"/>
    <property type="evidence" value="ECO:0007669"/>
    <property type="project" value="TreeGrafter"/>
</dbReference>
<evidence type="ECO:0000259" key="12">
    <source>
        <dbReference type="PROSITE" id="PS51464"/>
    </source>
</evidence>
<dbReference type="Pfam" id="PF13522">
    <property type="entry name" value="GATase_6"/>
    <property type="match status" value="1"/>
</dbReference>
<feature type="domain" description="SIS" evidence="12">
    <location>
        <begin position="286"/>
        <end position="426"/>
    </location>
</feature>
<proteinExistence type="inferred from homology"/>
<evidence type="ECO:0000256" key="2">
    <source>
        <dbReference type="ARBA" id="ARBA00004496"/>
    </source>
</evidence>
<evidence type="ECO:0000256" key="8">
    <source>
        <dbReference type="ARBA" id="ARBA00022737"/>
    </source>
</evidence>
<dbReference type="HAMAP" id="MF_00164">
    <property type="entry name" value="GlmS"/>
    <property type="match status" value="1"/>
</dbReference>
<evidence type="ECO:0000256" key="7">
    <source>
        <dbReference type="ARBA" id="ARBA00022679"/>
    </source>
</evidence>
<dbReference type="EC" id="2.6.1.16" evidence="3 10"/>
<dbReference type="CDD" id="cd05009">
    <property type="entry name" value="SIS_GlmS_GlmD_2"/>
    <property type="match status" value="1"/>
</dbReference>
<dbReference type="FunFam" id="3.60.20.10:FF:000006">
    <property type="entry name" value="Glutamine--fructose-6-phosphate aminotransferase [isomerizing]"/>
    <property type="match status" value="1"/>
</dbReference>
<feature type="domain" description="Glutamine amidotransferase type-2" evidence="11">
    <location>
        <begin position="2"/>
        <end position="220"/>
    </location>
</feature>
<keyword evidence="9" id="KW-0315">Glutamine amidotransferase</keyword>
<dbReference type="Pfam" id="PF01380">
    <property type="entry name" value="SIS"/>
    <property type="match status" value="2"/>
</dbReference>
<evidence type="ECO:0000256" key="6">
    <source>
        <dbReference type="ARBA" id="ARBA00022576"/>
    </source>
</evidence>
<keyword evidence="6 10" id="KW-0032">Aminotransferase</keyword>
<evidence type="ECO:0000256" key="3">
    <source>
        <dbReference type="ARBA" id="ARBA00012916"/>
    </source>
</evidence>
<keyword evidence="7 10" id="KW-0808">Transferase</keyword>
<evidence type="ECO:0000313" key="13">
    <source>
        <dbReference type="EMBL" id="AKU90659.1"/>
    </source>
</evidence>
<dbReference type="InterPro" id="IPR035490">
    <property type="entry name" value="GlmS/FrlB_SIS"/>
</dbReference>
<comment type="subcellular location">
    <subcellularLocation>
        <location evidence="2 10">Cytoplasm</location>
    </subcellularLocation>
</comment>
<feature type="initiator methionine" description="Removed" evidence="10">
    <location>
        <position position="1"/>
    </location>
</feature>
<evidence type="ECO:0000256" key="10">
    <source>
        <dbReference type="HAMAP-Rule" id="MF_00164"/>
    </source>
</evidence>
<protein>
    <recommendedName>
        <fullName evidence="4 10">Glutamine--fructose-6-phosphate aminotransferase [isomerizing]</fullName>
        <ecNumber evidence="3 10">2.6.1.16</ecNumber>
    </recommendedName>
    <alternativeName>
        <fullName evidence="10">D-fructose-6-phosphate amidotransferase</fullName>
    </alternativeName>
    <alternativeName>
        <fullName evidence="10">GFAT</fullName>
    </alternativeName>
    <alternativeName>
        <fullName evidence="10">Glucosamine-6-phosphate synthase</fullName>
    </alternativeName>
    <alternativeName>
        <fullName evidence="10">Hexosephosphate aminotransferase</fullName>
    </alternativeName>
    <alternativeName>
        <fullName evidence="10">L-glutamine--D-fructose-6-phosphate amidotransferase</fullName>
    </alternativeName>
</protein>
<dbReference type="InterPro" id="IPR035466">
    <property type="entry name" value="GlmS/AgaS_SIS"/>
</dbReference>
<comment type="subunit">
    <text evidence="10">Homodimer.</text>
</comment>
<evidence type="ECO:0000259" key="11">
    <source>
        <dbReference type="PROSITE" id="PS51278"/>
    </source>
</evidence>
<dbReference type="PROSITE" id="PS51464">
    <property type="entry name" value="SIS"/>
    <property type="match status" value="2"/>
</dbReference>
<dbReference type="NCBIfam" id="TIGR01135">
    <property type="entry name" value="glmS"/>
    <property type="match status" value="1"/>
</dbReference>
<dbReference type="NCBIfam" id="NF001484">
    <property type="entry name" value="PRK00331.1"/>
    <property type="match status" value="1"/>
</dbReference>
<dbReference type="CDD" id="cd00714">
    <property type="entry name" value="GFAT"/>
    <property type="match status" value="1"/>
</dbReference>
<dbReference type="PANTHER" id="PTHR10937:SF0">
    <property type="entry name" value="GLUTAMINE--FRUCTOSE-6-PHOSPHATE TRANSAMINASE (ISOMERIZING)"/>
    <property type="match status" value="1"/>
</dbReference>
<dbReference type="Gene3D" id="3.40.50.10490">
    <property type="entry name" value="Glucose-6-phosphate isomerase like protein, domain 1"/>
    <property type="match status" value="2"/>
</dbReference>
<dbReference type="FunFam" id="3.40.50.10490:FF:000002">
    <property type="entry name" value="Glutamine--fructose-6-phosphate aminotransferase [isomerizing]"/>
    <property type="match status" value="1"/>
</dbReference>
<sequence>MCGIMGYIGEREAGPILVEGLRRLEYRGYDSVGVAFHEGERLSIRKGQGRLAALGSALAAAGGTARKGIGHTRWATHGRPSDENAHPHADCTGNVAVVHNGIIENYRALREGLIARGCAFRSGTDSEVLAHLIEHELVRCGGDLEKALKEALRRVEGSFAVAVMAAHERSRIVAARRGSPLIVGLGDRERFVASDIPALLPFTRDQLILGEGEVASIHGDHIEITELLNGRRVERRPERVPYTAEEAEKGGFPHFMLKEIHQQPHAIADTFAGRLAAGTLQQELGIGTDEARAIRRIDMIACGTSWHSALIGRRLFEEFAGIPASAEIASEYRYRPRPTEEGTYALAITQSGETADTIAALRATREAGARTGAICNVVGSTVAREADGVLYTRAGPEISVASTKAFTTQVTALLLMALTLGRLRGRLDPARAGQLSEALVKAPEKIAGLLGRMAAPLQALAREKANSNDFLYLGRGYGYPLALEGALKLKEISYIHAEGYPSGELKHGPIALISKGLPVVAIAPNDSLRDKVLSNLEEVKARDGTVIAVGTEGDADLASLADHAVWIPPVEPAIVPLYASLPLQLFAYFMAVERGCDVDQPRNLAKSVTVE</sequence>
<dbReference type="InterPro" id="IPR017932">
    <property type="entry name" value="GATase_2_dom"/>
</dbReference>
<comment type="catalytic activity">
    <reaction evidence="1 10">
        <text>D-fructose 6-phosphate + L-glutamine = D-glucosamine 6-phosphate + L-glutamate</text>
        <dbReference type="Rhea" id="RHEA:13237"/>
        <dbReference type="ChEBI" id="CHEBI:29985"/>
        <dbReference type="ChEBI" id="CHEBI:58359"/>
        <dbReference type="ChEBI" id="CHEBI:58725"/>
        <dbReference type="ChEBI" id="CHEBI:61527"/>
        <dbReference type="EC" id="2.6.1.16"/>
    </reaction>
</comment>
<comment type="function">
    <text evidence="10">Catalyzes the first step in hexosamine metabolism, converting fructose-6P into glucosamine-6P using glutamine as a nitrogen source.</text>
</comment>
<dbReference type="GO" id="GO:0006047">
    <property type="term" value="P:UDP-N-acetylglucosamine metabolic process"/>
    <property type="evidence" value="ECO:0007669"/>
    <property type="project" value="TreeGrafter"/>
</dbReference>
<dbReference type="InterPro" id="IPR047084">
    <property type="entry name" value="GFAT_N"/>
</dbReference>
<evidence type="ECO:0000256" key="4">
    <source>
        <dbReference type="ARBA" id="ARBA00016090"/>
    </source>
</evidence>
<dbReference type="OrthoDB" id="9761808at2"/>
<dbReference type="InterPro" id="IPR046348">
    <property type="entry name" value="SIS_dom_sf"/>
</dbReference>
<feature type="active site" description="Nucleophile; for GATase activity" evidence="10">
    <location>
        <position position="2"/>
    </location>
</feature>
<evidence type="ECO:0000256" key="5">
    <source>
        <dbReference type="ARBA" id="ARBA00022490"/>
    </source>
</evidence>
<evidence type="ECO:0000256" key="9">
    <source>
        <dbReference type="ARBA" id="ARBA00022962"/>
    </source>
</evidence>
<reference evidence="13 14" key="1">
    <citation type="submission" date="2015-08" db="EMBL/GenBank/DDBJ databases">
        <authorList>
            <person name="Babu N.S."/>
            <person name="Beckwith C.J."/>
            <person name="Beseler K.G."/>
            <person name="Brison A."/>
            <person name="Carone J.V."/>
            <person name="Caskin T.P."/>
            <person name="Diamond M."/>
            <person name="Durham M.E."/>
            <person name="Foxe J.M."/>
            <person name="Go M."/>
            <person name="Henderson B.A."/>
            <person name="Jones I.B."/>
            <person name="McGettigan J.A."/>
            <person name="Micheletti S.J."/>
            <person name="Nasrallah M.E."/>
            <person name="Ortiz D."/>
            <person name="Piller C.R."/>
            <person name="Privatt S.R."/>
            <person name="Schneider S.L."/>
            <person name="Sharp S."/>
            <person name="Smith T.C."/>
            <person name="Stanton J.D."/>
            <person name="Ullery H.E."/>
            <person name="Wilson R.J."/>
            <person name="Serrano M.G."/>
            <person name="Buck G."/>
            <person name="Lee V."/>
            <person name="Wang Y."/>
            <person name="Carvalho R."/>
            <person name="Voegtly L."/>
            <person name="Shi R."/>
            <person name="Duckworth R."/>
            <person name="Johnson A."/>
            <person name="Loviza R."/>
            <person name="Walstead R."/>
            <person name="Shah Z."/>
            <person name="Kiflezghi M."/>
            <person name="Wade K."/>
            <person name="Ball S.L."/>
            <person name="Bradley K.W."/>
            <person name="Asai D.J."/>
            <person name="Bowman C.A."/>
            <person name="Russell D.A."/>
            <person name="Pope W.H."/>
            <person name="Jacobs-Sera D."/>
            <person name="Hendrix R.W."/>
            <person name="Hatfull G.F."/>
        </authorList>
    </citation>
    <scope>NUCLEOTIDE SEQUENCE [LARGE SCALE GENOMIC DNA]</scope>
    <source>
        <strain evidence="13 14">DSM 27710</strain>
    </source>
</reference>
<dbReference type="GO" id="GO:0004360">
    <property type="term" value="F:glutamine-fructose-6-phosphate transaminase (isomerizing) activity"/>
    <property type="evidence" value="ECO:0007669"/>
    <property type="project" value="UniProtKB-UniRule"/>
</dbReference>
<keyword evidence="14" id="KW-1185">Reference proteome</keyword>
<evidence type="ECO:0000313" key="14">
    <source>
        <dbReference type="Proteomes" id="UP000055590"/>
    </source>
</evidence>
<keyword evidence="5 10" id="KW-0963">Cytoplasm</keyword>
<gene>
    <name evidence="10" type="primary">glmS</name>
    <name evidence="13" type="ORF">AKJ08_1046</name>
</gene>
<dbReference type="GO" id="GO:0046349">
    <property type="term" value="P:amino sugar biosynthetic process"/>
    <property type="evidence" value="ECO:0007669"/>
    <property type="project" value="UniProtKB-ARBA"/>
</dbReference>
<dbReference type="SUPFAM" id="SSF56235">
    <property type="entry name" value="N-terminal nucleophile aminohydrolases (Ntn hydrolases)"/>
    <property type="match status" value="1"/>
</dbReference>
<dbReference type="PATRIC" id="fig|1391653.3.peg.1074"/>
<dbReference type="EMBL" id="CP012332">
    <property type="protein sequence ID" value="AKU90659.1"/>
    <property type="molecule type" value="Genomic_DNA"/>
</dbReference>